<name>A0ACC6L0S1_9SPHI</name>
<protein>
    <submittedName>
        <fullName evidence="1">Glutamate racemase</fullName>
    </submittedName>
</protein>
<gene>
    <name evidence="1" type="ORF">J2X78_003601</name>
</gene>
<evidence type="ECO:0000313" key="2">
    <source>
        <dbReference type="Proteomes" id="UP001246858"/>
    </source>
</evidence>
<organism evidence="1 2">
    <name type="scientific">Pedobacter africanus</name>
    <dbReference type="NCBI Taxonomy" id="151894"/>
    <lineage>
        <taxon>Bacteria</taxon>
        <taxon>Pseudomonadati</taxon>
        <taxon>Bacteroidota</taxon>
        <taxon>Sphingobacteriia</taxon>
        <taxon>Sphingobacteriales</taxon>
        <taxon>Sphingobacteriaceae</taxon>
        <taxon>Pedobacter</taxon>
    </lineage>
</organism>
<evidence type="ECO:0000313" key="1">
    <source>
        <dbReference type="EMBL" id="MDR6785027.1"/>
    </source>
</evidence>
<comment type="caution">
    <text evidence="1">The sequence shown here is derived from an EMBL/GenBank/DDBJ whole genome shotgun (WGS) entry which is preliminary data.</text>
</comment>
<sequence>MNRKDLLAGFAAFLISCAPILAQTPKPVAIENAIMKDRQSFYYVDFKHYNAADCALPIGIFDSGTGGLTILNTLIGFDEHNNSTRTAQKDNIPDFTSEKFIYLADQANMPYGNYYSEKKNDLLVEHIIKDAQFLLANRYYVNSDSKNYSSDKQKVKAIVIACNTATAYGKEHIEDFIKHTGINLKVIGVIDAGARGTLDVFKKDENGSIGVFATVGTIASKGYENTIIALKNKLGYTGNLQVYNQGGYGLAEAVDEEPDFISRTATAPRANYRGPMLDSGNYKIEKTLLEVYKFDFSKHKVLCDSKNDECGNMQLNSADNYARYHLVSLMEQIRKKPGAMPLKALVLGCTHYPFLIADIQKILQDLYNYQKNGDFIYRPFMNKDISIIDPAVNVANELYAFLKAGKLFNSIGSLDASEFFISVPNTSNKDVVTDTQGRFTYNYKYGRNAGEIQEYVKVVPFSRANIPSETLERIKTIIPSTYKLITNFHRNNPKIRTLPEADKIKQ</sequence>
<reference evidence="1" key="1">
    <citation type="submission" date="2023-07" db="EMBL/GenBank/DDBJ databases">
        <title>Sorghum-associated microbial communities from plants grown in Nebraska, USA.</title>
        <authorList>
            <person name="Schachtman D."/>
        </authorList>
    </citation>
    <scope>NUCLEOTIDE SEQUENCE</scope>
    <source>
        <strain evidence="1">2697</strain>
    </source>
</reference>
<dbReference type="Proteomes" id="UP001246858">
    <property type="component" value="Unassembled WGS sequence"/>
</dbReference>
<keyword evidence="2" id="KW-1185">Reference proteome</keyword>
<proteinExistence type="predicted"/>
<accession>A0ACC6L0S1</accession>
<dbReference type="EMBL" id="JAVDTF010000003">
    <property type="protein sequence ID" value="MDR6785027.1"/>
    <property type="molecule type" value="Genomic_DNA"/>
</dbReference>